<dbReference type="STRING" id="53254.SAMN05660750_01826"/>
<dbReference type="InterPro" id="IPR007296">
    <property type="entry name" value="DUF403"/>
</dbReference>
<dbReference type="Proteomes" id="UP000190130">
    <property type="component" value="Unassembled WGS sequence"/>
</dbReference>
<evidence type="ECO:0000259" key="2">
    <source>
        <dbReference type="Pfam" id="PF14403"/>
    </source>
</evidence>
<evidence type="ECO:0000313" key="6">
    <source>
        <dbReference type="Proteomes" id="UP000190130"/>
    </source>
</evidence>
<dbReference type="OrthoDB" id="9804079at2"/>
<dbReference type="Pfam" id="PF14403">
    <property type="entry name" value="CP_ATPgrasp_2"/>
    <property type="match status" value="1"/>
</dbReference>
<accession>A0A0Q3M2J0</accession>
<dbReference type="SUPFAM" id="SSF56059">
    <property type="entry name" value="Glutathione synthetase ATP-binding domain-like"/>
    <property type="match status" value="1"/>
</dbReference>
<keyword evidence="5" id="KW-1185">Reference proteome</keyword>
<feature type="domain" description="DUF403" evidence="1">
    <location>
        <begin position="525"/>
        <end position="824"/>
    </location>
</feature>
<dbReference type="Gene3D" id="3.30.1490.270">
    <property type="match status" value="1"/>
</dbReference>
<dbReference type="EMBL" id="LMAR01000044">
    <property type="protein sequence ID" value="KQK29857.1"/>
    <property type="molecule type" value="Genomic_DNA"/>
</dbReference>
<evidence type="ECO:0000313" key="4">
    <source>
        <dbReference type="EMBL" id="SKB68011.1"/>
    </source>
</evidence>
<proteinExistence type="predicted"/>
<dbReference type="AlphaFoldDB" id="A0A0Q3M2J0"/>
<evidence type="ECO:0000313" key="5">
    <source>
        <dbReference type="Proteomes" id="UP000051562"/>
    </source>
</evidence>
<dbReference type="PANTHER" id="PTHR34595">
    <property type="entry name" value="BLR5612 PROTEIN"/>
    <property type="match status" value="1"/>
</dbReference>
<dbReference type="Proteomes" id="UP000051562">
    <property type="component" value="Unassembled WGS sequence"/>
</dbReference>
<evidence type="ECO:0000313" key="3">
    <source>
        <dbReference type="EMBL" id="KQK29857.1"/>
    </source>
</evidence>
<dbReference type="RefSeq" id="WP_055728658.1">
    <property type="nucleotide sequence ID" value="NZ_FUYX01000004.1"/>
</dbReference>
<name>A0A0Q3M2J0_9HYPH</name>
<evidence type="ECO:0000259" key="1">
    <source>
        <dbReference type="Pfam" id="PF04168"/>
    </source>
</evidence>
<feature type="domain" description="Circularly permuted ATP-grasp type 2" evidence="2">
    <location>
        <begin position="102"/>
        <end position="476"/>
    </location>
</feature>
<dbReference type="EMBL" id="FUYX01000004">
    <property type="protein sequence ID" value="SKB68011.1"/>
    <property type="molecule type" value="Genomic_DNA"/>
</dbReference>
<reference evidence="4 6" key="2">
    <citation type="submission" date="2017-02" db="EMBL/GenBank/DDBJ databases">
        <authorList>
            <person name="Peterson S.W."/>
        </authorList>
    </citation>
    <scope>NUCLEOTIDE SEQUENCE [LARGE SCALE GENOMIC DNA]</scope>
    <source>
        <strain evidence="4 6">DSM 9653</strain>
    </source>
</reference>
<reference evidence="3 5" key="1">
    <citation type="submission" date="2015-10" db="EMBL/GenBank/DDBJ databases">
        <title>Draft genome of Bosea thiooxidans.</title>
        <authorList>
            <person name="Wang X."/>
        </authorList>
    </citation>
    <scope>NUCLEOTIDE SEQUENCE [LARGE SCALE GENOMIC DNA]</scope>
    <source>
        <strain evidence="3 5">CGMCC 9174</strain>
    </source>
</reference>
<dbReference type="Gene3D" id="3.40.50.11290">
    <property type="match status" value="1"/>
</dbReference>
<gene>
    <name evidence="3" type="ORF">ARD30_15455</name>
    <name evidence="4" type="ORF">SAMN05660750_01826</name>
</gene>
<dbReference type="PANTHER" id="PTHR34595:SF2">
    <property type="entry name" value="BLR2978 PROTEIN"/>
    <property type="match status" value="1"/>
</dbReference>
<dbReference type="Pfam" id="PF04168">
    <property type="entry name" value="Alpha-E"/>
    <property type="match status" value="1"/>
</dbReference>
<organism evidence="3 5">
    <name type="scientific">Bosea thiooxidans</name>
    <dbReference type="NCBI Taxonomy" id="53254"/>
    <lineage>
        <taxon>Bacteria</taxon>
        <taxon>Pseudomonadati</taxon>
        <taxon>Pseudomonadota</taxon>
        <taxon>Alphaproteobacteria</taxon>
        <taxon>Hyphomicrobiales</taxon>
        <taxon>Boseaceae</taxon>
        <taxon>Bosea</taxon>
    </lineage>
</organism>
<protein>
    <submittedName>
        <fullName evidence="4">Uncharacterized conserved protein, circularly permuted ATPgrasp superfamily</fullName>
    </submittedName>
</protein>
<dbReference type="InterPro" id="IPR025841">
    <property type="entry name" value="CP_ATPgrasp_2"/>
</dbReference>
<dbReference type="InterPro" id="IPR051680">
    <property type="entry name" value="ATP-dep_Glu-Cys_Ligase-2"/>
</dbReference>
<sequence>MAVQGRTRTGRSRADRRAALLAGYRPLPGAFDEFIDGQGEVRPHWEPFLSEWCALSPAELSQRFGLADRHVRDTGVSYRVHGDVDARDPGFGERAWPLSHVPLVIPEAEWQVIAAGVTQRAELLSTLLDDIYGPGALIAKGLLPAAAITGSPDYLRPLHGAPGGGSLQLYAADLGRGPDGRWWVLQDRTQAPSGTGYALENRLALARAFPDMFRSMNIERLASFFQGFRAGLVARSKRVEPRICLLTPGPLNESYFEQAYLARYLGFLLVEGGDLVMREGRIHVRTIAGLKRADVIWRRIDGDFADPLELNAASALGVAGLVEAVRQGQVHVANGLGSGVVEARALMGFMPAIARQLTGEELILPNIATWWCGQPQERETVLDRLGEMSVAPAFRGNGGPDDAPVLPGELSETERDRLRQRIVARGMDYVGQEVVRLSTMPVFQNGRLEPHPMTLRVFAASTPEGWKVMPGGFCRISDEPDARAVSLRNGVRSTDVWITSEEPVAQVSLLPTPDRIGIRRVSGTLPSRAADNLFWLGRYLERSEATLRLVRALLGRLMDADPAPGRSETVKQLAGMLVAWGAAGGGPARKDPVAQARAALHSLDDYGSAAASIREARRTASVIRERLSIDAWRLFGDLQRQLVPEDGRKPSEGETYEIADRALKSLAAFSGLSQENMVRGPGWRFLDIGRRLERGIATCRFARQFADSHASGDSLDALLDLTDSQITYRSRYLLGASLLPVLDLVMLDPYNPRSVAFQVERLDAEIADLPTLADDGMLEAPRRLVLRLAADCRTTEAERLDRTSVLLFEQLLMGLSGAIADRYFLQNSGPEGSRMTSIA</sequence>